<dbReference type="PROSITE" id="PS50112">
    <property type="entry name" value="PAS"/>
    <property type="match status" value="1"/>
</dbReference>
<dbReference type="GO" id="GO:0009882">
    <property type="term" value="F:blue light photoreceptor activity"/>
    <property type="evidence" value="ECO:0007669"/>
    <property type="project" value="UniProtKB-ARBA"/>
</dbReference>
<evidence type="ECO:0000259" key="16">
    <source>
        <dbReference type="PROSITE" id="PS50112"/>
    </source>
</evidence>
<dbReference type="SMART" id="SM00220">
    <property type="entry name" value="S_TKc"/>
    <property type="match status" value="1"/>
</dbReference>
<reference evidence="18" key="1">
    <citation type="submission" date="2019-08" db="EMBL/GenBank/DDBJ databases">
        <authorList>
            <person name="Liu F."/>
        </authorList>
    </citation>
    <scope>NUCLEOTIDE SEQUENCE [LARGE SCALE GENOMIC DNA]</scope>
    <source>
        <strain evidence="18">PA1801</strain>
        <tissue evidence="18">Leaf</tissue>
    </source>
</reference>
<accession>A0A5B6X467</accession>
<comment type="caution">
    <text evidence="18">The sequence shown here is derived from an EMBL/GenBank/DDBJ whole genome shotgun (WGS) entry which is preliminary data.</text>
</comment>
<dbReference type="Proteomes" id="UP000325315">
    <property type="component" value="Unassembled WGS sequence"/>
</dbReference>
<evidence type="ECO:0000256" key="12">
    <source>
        <dbReference type="ARBA" id="ARBA00023170"/>
    </source>
</evidence>
<dbReference type="NCBIfam" id="TIGR00229">
    <property type="entry name" value="sensory_box"/>
    <property type="match status" value="1"/>
</dbReference>
<keyword evidence="4" id="KW-0723">Serine/threonine-protein kinase</keyword>
<feature type="domain" description="Protein kinase" evidence="15">
    <location>
        <begin position="208"/>
        <end position="487"/>
    </location>
</feature>
<dbReference type="InterPro" id="IPR000700">
    <property type="entry name" value="PAS-assoc_C"/>
</dbReference>
<feature type="domain" description="PAS" evidence="16">
    <location>
        <begin position="35"/>
        <end position="80"/>
    </location>
</feature>
<dbReference type="InterPro" id="IPR001610">
    <property type="entry name" value="PAC"/>
</dbReference>
<keyword evidence="5" id="KW-0600">Photoreceptor protein</keyword>
<comment type="similarity">
    <text evidence="2">Belongs to the protein kinase superfamily. AGC Ser/Thr protein kinase family.</text>
</comment>
<protein>
    <recommendedName>
        <fullName evidence="3">non-specific serine/threonine protein kinase</fullName>
        <ecNumber evidence="3">2.7.11.1</ecNumber>
    </recommendedName>
</protein>
<dbReference type="InterPro" id="IPR000719">
    <property type="entry name" value="Prot_kinase_dom"/>
</dbReference>
<evidence type="ECO:0000256" key="2">
    <source>
        <dbReference type="ARBA" id="ARBA00009903"/>
    </source>
</evidence>
<sequence>MYPSMLYLILYKVLPNHPSACQRMYLKIHFKCMQIFASDSFLELTEYTREEILGRNCRFLQGPETDQETVSKIREAITEQREITVQLINYTRSGKKFWNLFHLQPMRDQKGELQYFIGVQLDGSDHIVPLRSRLSDNTEQQSAKLIKATAENVDEAVRELPDANLRPEDLWAVHSQPVFPRPHRRDTSSWRAIQKITSRGEKIGLHHFKPIKPLGRGDTGRCQVIASRSSGGTERSIEHALKGKSSRFLIIHSFPHYTLHFRFFSFSPFIPTHVCLITDFCPGGELFNLLDKQPLKFFKEESARFYAAEVVIVLEYLHCLGIIYRDLKPENILLQKDGHIVLTDFDLSFMTSSKSQVLKYPVPKRRRSRSQSLPTFVAEPSTQSNSFVGTEEYIAPEIITGAGHSSSIDWWALGILLYEMLYGRTPFRGKNRQKTFSNILNKELTFPSSIPVSLAARQLINALLNRDPSSRLGSRAGAAEIKQHPFFHGINWSLIRCTSPPPLEVPLQLIKKDTTNTKDVKWEDDGMLVNSNDMDVF</sequence>
<dbReference type="GO" id="GO:0005524">
    <property type="term" value="F:ATP binding"/>
    <property type="evidence" value="ECO:0007669"/>
    <property type="project" value="UniProtKB-KW"/>
</dbReference>
<feature type="domain" description="PAC" evidence="17">
    <location>
        <begin position="81"/>
        <end position="135"/>
    </location>
</feature>
<dbReference type="PROSITE" id="PS00108">
    <property type="entry name" value="PROTEIN_KINASE_ST"/>
    <property type="match status" value="1"/>
</dbReference>
<evidence type="ECO:0000256" key="14">
    <source>
        <dbReference type="ARBA" id="ARBA00048679"/>
    </source>
</evidence>
<dbReference type="InterPro" id="IPR008271">
    <property type="entry name" value="Ser/Thr_kinase_AS"/>
</dbReference>
<organism evidence="18 19">
    <name type="scientific">Gossypium australe</name>
    <dbReference type="NCBI Taxonomy" id="47621"/>
    <lineage>
        <taxon>Eukaryota</taxon>
        <taxon>Viridiplantae</taxon>
        <taxon>Streptophyta</taxon>
        <taxon>Embryophyta</taxon>
        <taxon>Tracheophyta</taxon>
        <taxon>Spermatophyta</taxon>
        <taxon>Magnoliopsida</taxon>
        <taxon>eudicotyledons</taxon>
        <taxon>Gunneridae</taxon>
        <taxon>Pentapetalae</taxon>
        <taxon>rosids</taxon>
        <taxon>malvids</taxon>
        <taxon>Malvales</taxon>
        <taxon>Malvaceae</taxon>
        <taxon>Malvoideae</taxon>
        <taxon>Gossypium</taxon>
    </lineage>
</organism>
<evidence type="ECO:0000259" key="17">
    <source>
        <dbReference type="PROSITE" id="PS50113"/>
    </source>
</evidence>
<dbReference type="Gene3D" id="3.30.200.20">
    <property type="entry name" value="Phosphorylase Kinase, domain 1"/>
    <property type="match status" value="1"/>
</dbReference>
<dbReference type="PROSITE" id="PS50113">
    <property type="entry name" value="PAC"/>
    <property type="match status" value="1"/>
</dbReference>
<evidence type="ECO:0000313" key="18">
    <source>
        <dbReference type="EMBL" id="KAA3488503.1"/>
    </source>
</evidence>
<evidence type="ECO:0000256" key="3">
    <source>
        <dbReference type="ARBA" id="ARBA00012513"/>
    </source>
</evidence>
<dbReference type="Gene3D" id="3.30.450.20">
    <property type="entry name" value="PAS domain"/>
    <property type="match status" value="1"/>
</dbReference>
<keyword evidence="6" id="KW-0716">Sensory transduction</keyword>
<comment type="cofactor">
    <cofactor evidence="1">
        <name>FMN</name>
        <dbReference type="ChEBI" id="CHEBI:58210"/>
    </cofactor>
</comment>
<dbReference type="InterPro" id="IPR011009">
    <property type="entry name" value="Kinase-like_dom_sf"/>
</dbReference>
<keyword evidence="19" id="KW-1185">Reference proteome</keyword>
<dbReference type="SMART" id="SM00086">
    <property type="entry name" value="PAC"/>
    <property type="match status" value="1"/>
</dbReference>
<evidence type="ECO:0000256" key="5">
    <source>
        <dbReference type="ARBA" id="ARBA00022543"/>
    </source>
</evidence>
<keyword evidence="12" id="KW-0675">Receptor</keyword>
<evidence type="ECO:0000256" key="13">
    <source>
        <dbReference type="ARBA" id="ARBA00047899"/>
    </source>
</evidence>
<keyword evidence="8" id="KW-0547">Nucleotide-binding</keyword>
<evidence type="ECO:0000256" key="1">
    <source>
        <dbReference type="ARBA" id="ARBA00001917"/>
    </source>
</evidence>
<dbReference type="CDD" id="cd00130">
    <property type="entry name" value="PAS"/>
    <property type="match status" value="1"/>
</dbReference>
<keyword evidence="9" id="KW-0418">Kinase</keyword>
<dbReference type="SUPFAM" id="SSF56112">
    <property type="entry name" value="Protein kinase-like (PK-like)"/>
    <property type="match status" value="1"/>
</dbReference>
<dbReference type="EMBL" id="SMMG02000001">
    <property type="protein sequence ID" value="KAA3488503.1"/>
    <property type="molecule type" value="Genomic_DNA"/>
</dbReference>
<evidence type="ECO:0000313" key="19">
    <source>
        <dbReference type="Proteomes" id="UP000325315"/>
    </source>
</evidence>
<evidence type="ECO:0000256" key="4">
    <source>
        <dbReference type="ARBA" id="ARBA00022527"/>
    </source>
</evidence>
<evidence type="ECO:0000256" key="9">
    <source>
        <dbReference type="ARBA" id="ARBA00022777"/>
    </source>
</evidence>
<proteinExistence type="inferred from homology"/>
<dbReference type="CDD" id="cd05574">
    <property type="entry name" value="STKc_phototropin_like"/>
    <property type="match status" value="1"/>
</dbReference>
<dbReference type="GO" id="GO:0004674">
    <property type="term" value="F:protein serine/threonine kinase activity"/>
    <property type="evidence" value="ECO:0007669"/>
    <property type="project" value="UniProtKB-KW"/>
</dbReference>
<dbReference type="OrthoDB" id="941383at2759"/>
<comment type="catalytic activity">
    <reaction evidence="13">
        <text>L-threonyl-[protein] + ATP = O-phospho-L-threonyl-[protein] + ADP + H(+)</text>
        <dbReference type="Rhea" id="RHEA:46608"/>
        <dbReference type="Rhea" id="RHEA-COMP:11060"/>
        <dbReference type="Rhea" id="RHEA-COMP:11605"/>
        <dbReference type="ChEBI" id="CHEBI:15378"/>
        <dbReference type="ChEBI" id="CHEBI:30013"/>
        <dbReference type="ChEBI" id="CHEBI:30616"/>
        <dbReference type="ChEBI" id="CHEBI:61977"/>
        <dbReference type="ChEBI" id="CHEBI:456216"/>
        <dbReference type="EC" id="2.7.11.1"/>
    </reaction>
</comment>
<dbReference type="PROSITE" id="PS50011">
    <property type="entry name" value="PROTEIN_KINASE_DOM"/>
    <property type="match status" value="1"/>
</dbReference>
<comment type="catalytic activity">
    <reaction evidence="14">
        <text>L-seryl-[protein] + ATP = O-phospho-L-seryl-[protein] + ADP + H(+)</text>
        <dbReference type="Rhea" id="RHEA:17989"/>
        <dbReference type="Rhea" id="RHEA-COMP:9863"/>
        <dbReference type="Rhea" id="RHEA-COMP:11604"/>
        <dbReference type="ChEBI" id="CHEBI:15378"/>
        <dbReference type="ChEBI" id="CHEBI:29999"/>
        <dbReference type="ChEBI" id="CHEBI:30616"/>
        <dbReference type="ChEBI" id="CHEBI:83421"/>
        <dbReference type="ChEBI" id="CHEBI:456216"/>
        <dbReference type="EC" id="2.7.11.1"/>
    </reaction>
</comment>
<dbReference type="FunFam" id="1.10.510.10:FF:000265">
    <property type="entry name" value="Putative LOV domain-containing protein"/>
    <property type="match status" value="1"/>
</dbReference>
<dbReference type="EC" id="2.7.11.1" evidence="3"/>
<keyword evidence="7" id="KW-0808">Transferase</keyword>
<dbReference type="Pfam" id="PF00069">
    <property type="entry name" value="Pkinase"/>
    <property type="match status" value="1"/>
</dbReference>
<evidence type="ECO:0000256" key="6">
    <source>
        <dbReference type="ARBA" id="ARBA00022606"/>
    </source>
</evidence>
<keyword evidence="10" id="KW-0067">ATP-binding</keyword>
<dbReference type="Gene3D" id="1.10.510.10">
    <property type="entry name" value="Transferase(Phosphotransferase) domain 1"/>
    <property type="match status" value="1"/>
</dbReference>
<evidence type="ECO:0000256" key="11">
    <source>
        <dbReference type="ARBA" id="ARBA00022991"/>
    </source>
</evidence>
<evidence type="ECO:0000259" key="15">
    <source>
        <dbReference type="PROSITE" id="PS50011"/>
    </source>
</evidence>
<dbReference type="InterPro" id="IPR035965">
    <property type="entry name" value="PAS-like_dom_sf"/>
</dbReference>
<dbReference type="PANTHER" id="PTHR45637">
    <property type="entry name" value="FLIPPASE KINASE 1-RELATED"/>
    <property type="match status" value="1"/>
</dbReference>
<keyword evidence="11" id="KW-0157">Chromophore</keyword>
<dbReference type="SUPFAM" id="SSF55785">
    <property type="entry name" value="PYP-like sensor domain (PAS domain)"/>
    <property type="match status" value="1"/>
</dbReference>
<evidence type="ECO:0000256" key="7">
    <source>
        <dbReference type="ARBA" id="ARBA00022679"/>
    </source>
</evidence>
<evidence type="ECO:0000256" key="10">
    <source>
        <dbReference type="ARBA" id="ARBA00022840"/>
    </source>
</evidence>
<dbReference type="Pfam" id="PF13426">
    <property type="entry name" value="PAS_9"/>
    <property type="match status" value="1"/>
</dbReference>
<gene>
    <name evidence="18" type="ORF">EPI10_032253</name>
</gene>
<dbReference type="AlphaFoldDB" id="A0A5B6X467"/>
<evidence type="ECO:0000256" key="8">
    <source>
        <dbReference type="ARBA" id="ARBA00022741"/>
    </source>
</evidence>
<dbReference type="InterPro" id="IPR000014">
    <property type="entry name" value="PAS"/>
</dbReference>
<name>A0A5B6X467_9ROSI</name>